<organism evidence="8 9">
    <name type="scientific">Proteiniphilum acetatigenes</name>
    <dbReference type="NCBI Taxonomy" id="294710"/>
    <lineage>
        <taxon>Bacteria</taxon>
        <taxon>Pseudomonadati</taxon>
        <taxon>Bacteroidota</taxon>
        <taxon>Bacteroidia</taxon>
        <taxon>Bacteroidales</taxon>
        <taxon>Dysgonomonadaceae</taxon>
        <taxon>Proteiniphilum</taxon>
    </lineage>
</organism>
<dbReference type="PANTHER" id="PTHR30480:SF13">
    <property type="entry name" value="BETA-HEXOSAMINIDASE"/>
    <property type="match status" value="1"/>
</dbReference>
<dbReference type="GO" id="GO:0004563">
    <property type="term" value="F:beta-N-acetylhexosaminidase activity"/>
    <property type="evidence" value="ECO:0007669"/>
    <property type="project" value="UniProtKB-EC"/>
</dbReference>
<accession>A0A101HHM6</accession>
<reference evidence="9" key="1">
    <citation type="journal article" date="2015" name="MBio">
        <title>Genome-Resolved Metagenomic Analysis Reveals Roles for Candidate Phyla and Other Microbial Community Members in Biogeochemical Transformations in Oil Reservoirs.</title>
        <authorList>
            <person name="Hu P."/>
            <person name="Tom L."/>
            <person name="Singh A."/>
            <person name="Thomas B.C."/>
            <person name="Baker B.J."/>
            <person name="Piceno Y.M."/>
            <person name="Andersen G.L."/>
            <person name="Banfield J.F."/>
        </authorList>
    </citation>
    <scope>NUCLEOTIDE SEQUENCE [LARGE SCALE GENOMIC DNA]</scope>
</reference>
<evidence type="ECO:0000313" key="9">
    <source>
        <dbReference type="Proteomes" id="UP000053860"/>
    </source>
</evidence>
<dbReference type="PRINTS" id="PR00133">
    <property type="entry name" value="GLHYDRLASE3"/>
</dbReference>
<dbReference type="InterPro" id="IPR019800">
    <property type="entry name" value="Glyco_hydro_3_AS"/>
</dbReference>
<dbReference type="PROSITE" id="PS00775">
    <property type="entry name" value="GLYCOSYL_HYDROL_F3"/>
    <property type="match status" value="1"/>
</dbReference>
<dbReference type="Gene3D" id="3.20.20.300">
    <property type="entry name" value="Glycoside hydrolase, family 3, N-terminal domain"/>
    <property type="match status" value="1"/>
</dbReference>
<keyword evidence="5" id="KW-0326">Glycosidase</keyword>
<evidence type="ECO:0000256" key="1">
    <source>
        <dbReference type="ARBA" id="ARBA00001231"/>
    </source>
</evidence>
<comment type="similarity">
    <text evidence="2">Belongs to the glycosyl hydrolase 3 family.</text>
</comment>
<feature type="signal peptide" evidence="6">
    <location>
        <begin position="1"/>
        <end position="19"/>
    </location>
</feature>
<feature type="non-terminal residue" evidence="8">
    <location>
        <position position="347"/>
    </location>
</feature>
<dbReference type="InterPro" id="IPR017853">
    <property type="entry name" value="GH"/>
</dbReference>
<dbReference type="EC" id="3.2.1.52" evidence="3"/>
<evidence type="ECO:0000256" key="3">
    <source>
        <dbReference type="ARBA" id="ARBA00012663"/>
    </source>
</evidence>
<evidence type="ECO:0000256" key="2">
    <source>
        <dbReference type="ARBA" id="ARBA00005336"/>
    </source>
</evidence>
<feature type="domain" description="Glycoside hydrolase family 3 N-terminal" evidence="7">
    <location>
        <begin position="46"/>
        <end position="345"/>
    </location>
</feature>
<dbReference type="GO" id="GO:0005975">
    <property type="term" value="P:carbohydrate metabolic process"/>
    <property type="evidence" value="ECO:0007669"/>
    <property type="project" value="InterPro"/>
</dbReference>
<dbReference type="InterPro" id="IPR036962">
    <property type="entry name" value="Glyco_hydro_3_N_sf"/>
</dbReference>
<proteinExistence type="inferred from homology"/>
<name>A0A101HHM6_9BACT</name>
<evidence type="ECO:0000256" key="5">
    <source>
        <dbReference type="ARBA" id="ARBA00023295"/>
    </source>
</evidence>
<comment type="catalytic activity">
    <reaction evidence="1">
        <text>Hydrolysis of terminal non-reducing N-acetyl-D-hexosamine residues in N-acetyl-beta-D-hexosaminides.</text>
        <dbReference type="EC" id="3.2.1.52"/>
    </reaction>
</comment>
<dbReference type="EMBL" id="LGGN01000225">
    <property type="protein sequence ID" value="KUK76605.1"/>
    <property type="molecule type" value="Genomic_DNA"/>
</dbReference>
<comment type="caution">
    <text evidence="8">The sequence shown here is derived from an EMBL/GenBank/DDBJ whole genome shotgun (WGS) entry which is preliminary data.</text>
</comment>
<evidence type="ECO:0000313" key="8">
    <source>
        <dbReference type="EMBL" id="KUK76605.1"/>
    </source>
</evidence>
<evidence type="ECO:0000259" key="7">
    <source>
        <dbReference type="Pfam" id="PF00933"/>
    </source>
</evidence>
<dbReference type="AlphaFoldDB" id="A0A101HHM6"/>
<sequence>MRKCVLLFILGMTVLTTGAQVPVTLYEQTDKEKMNRWVDSVYASLTLDQKIGQLFMPIVETGSGWKKRIAGYIADQKIGGLLFSKGRLSIQAEVTNYAQSLSTVPLMIALDGEWGLNMRLIDAPRYPHNEVIGAIQDEAAIRLYGNEVARQCREMGIHINFAPTVDVHTNPANTVIGSRSFGENPQRVARQAIAYARGLEENGVMAVAKHFPGHGDTSKDSHHTLPLITHDAARLDSVELYPFREYITAGLSGMMIGHLNVPALDTNGMPASLSPEVITGLLRGQMGFRGLIFTDAMAMKGVSEQPDASVKALLAGNDILLGEANLSRAFDSVKKAVEEGTLPDSLL</sequence>
<dbReference type="Proteomes" id="UP000053860">
    <property type="component" value="Unassembled WGS sequence"/>
</dbReference>
<dbReference type="InterPro" id="IPR001764">
    <property type="entry name" value="Glyco_hydro_3_N"/>
</dbReference>
<dbReference type="Pfam" id="PF00933">
    <property type="entry name" value="Glyco_hydro_3"/>
    <property type="match status" value="1"/>
</dbReference>
<evidence type="ECO:0000256" key="6">
    <source>
        <dbReference type="SAM" id="SignalP"/>
    </source>
</evidence>
<gene>
    <name evidence="8" type="ORF">XD92_1144</name>
</gene>
<dbReference type="SUPFAM" id="SSF51445">
    <property type="entry name" value="(Trans)glycosidases"/>
    <property type="match status" value="1"/>
</dbReference>
<dbReference type="InterPro" id="IPR050226">
    <property type="entry name" value="NagZ_Beta-hexosaminidase"/>
</dbReference>
<keyword evidence="6" id="KW-0732">Signal</keyword>
<evidence type="ECO:0000256" key="4">
    <source>
        <dbReference type="ARBA" id="ARBA00022801"/>
    </source>
</evidence>
<keyword evidence="4" id="KW-0378">Hydrolase</keyword>
<feature type="chain" id="PRO_5007096919" description="beta-N-acetylhexosaminidase" evidence="6">
    <location>
        <begin position="20"/>
        <end position="347"/>
    </location>
</feature>
<dbReference type="GO" id="GO:0009254">
    <property type="term" value="P:peptidoglycan turnover"/>
    <property type="evidence" value="ECO:0007669"/>
    <property type="project" value="TreeGrafter"/>
</dbReference>
<dbReference type="PANTHER" id="PTHR30480">
    <property type="entry name" value="BETA-HEXOSAMINIDASE-RELATED"/>
    <property type="match status" value="1"/>
</dbReference>
<protein>
    <recommendedName>
        <fullName evidence="3">beta-N-acetylhexosaminidase</fullName>
        <ecNumber evidence="3">3.2.1.52</ecNumber>
    </recommendedName>
</protein>